<sequence length="368" mass="40974">MATLVSTLLLSRDVFESQANVIIKQLIKQTPLDFQRLMVSPPLLLAANLIPSVFGTDWSIEYGNASNGYLFRNIPRLYANGTCNCTVSTNCHEPLTVVSPGLILPGLVIGCLPMDGLRVSTLECFFSSNCANTIFSYLQYYTSPDKSYPVNFTLPGVLPLFLDPLNKSIPSRFSSMTLIGAIIDELFIENFRSKMGNIVRNMPTKIYNQNESSFPDNDPPDPTRIRCPASMGPEPIISIPIDADMSDSVEKRIQFRVRHASTDFPATVIAHQDHKIAALKLCLIEHMGMPFPSKDGKCKILMIWNKPDLLRDELLSAYGENELEIDQRFVGGSIDHLKLGEYGLQNGDFLMFTVTFPQLLRASSNPIT</sequence>
<name>A0A820I145_9BILA</name>
<dbReference type="AlphaFoldDB" id="A0A820I145"/>
<evidence type="ECO:0000313" key="2">
    <source>
        <dbReference type="Proteomes" id="UP000663862"/>
    </source>
</evidence>
<proteinExistence type="predicted"/>
<evidence type="ECO:0000313" key="1">
    <source>
        <dbReference type="EMBL" id="CAF4301237.1"/>
    </source>
</evidence>
<organism evidence="1 2">
    <name type="scientific">Rotaria socialis</name>
    <dbReference type="NCBI Taxonomy" id="392032"/>
    <lineage>
        <taxon>Eukaryota</taxon>
        <taxon>Metazoa</taxon>
        <taxon>Spiralia</taxon>
        <taxon>Gnathifera</taxon>
        <taxon>Rotifera</taxon>
        <taxon>Eurotatoria</taxon>
        <taxon>Bdelloidea</taxon>
        <taxon>Philodinida</taxon>
        <taxon>Philodinidae</taxon>
        <taxon>Rotaria</taxon>
    </lineage>
</organism>
<evidence type="ECO:0008006" key="3">
    <source>
        <dbReference type="Google" id="ProtNLM"/>
    </source>
</evidence>
<dbReference type="EMBL" id="CAJOBQ010000231">
    <property type="protein sequence ID" value="CAF4301237.1"/>
    <property type="molecule type" value="Genomic_DNA"/>
</dbReference>
<gene>
    <name evidence="1" type="ORF">TSG867_LOCUS6266</name>
</gene>
<dbReference type="Proteomes" id="UP000663862">
    <property type="component" value="Unassembled WGS sequence"/>
</dbReference>
<comment type="caution">
    <text evidence="1">The sequence shown here is derived from an EMBL/GenBank/DDBJ whole genome shotgun (WGS) entry which is preliminary data.</text>
</comment>
<reference evidence="1" key="1">
    <citation type="submission" date="2021-02" db="EMBL/GenBank/DDBJ databases">
        <authorList>
            <person name="Nowell W R."/>
        </authorList>
    </citation>
    <scope>NUCLEOTIDE SEQUENCE</scope>
</reference>
<protein>
    <recommendedName>
        <fullName evidence="3">Ubiquitin-like domain-containing protein</fullName>
    </recommendedName>
</protein>
<accession>A0A820I145</accession>